<dbReference type="RefSeq" id="WP_182108978.1">
    <property type="nucleotide sequence ID" value="NZ_JACFYF010000006.1"/>
</dbReference>
<feature type="binding site" evidence="7">
    <location>
        <position position="75"/>
    </location>
    <ligand>
        <name>Fe cation</name>
        <dbReference type="ChEBI" id="CHEBI:24875"/>
        <note>catalytic</note>
    </ligand>
</feature>
<evidence type="ECO:0000256" key="4">
    <source>
        <dbReference type="ARBA" id="ARBA00023002"/>
    </source>
</evidence>
<feature type="binding site" evidence="7">
    <location>
        <position position="73"/>
    </location>
    <ligand>
        <name>Fe cation</name>
        <dbReference type="ChEBI" id="CHEBI:24875"/>
        <note>catalytic</note>
    </ligand>
</feature>
<sequence>MTPKLKELIEKLSACRDISSIKSHLSNTDIGASDVADYVRFENGGYSRNRVIKTDRFEVLVLCWKPEQKSKIHNHAGSVCAFKVIKGALKNTNFVQEGGKVFLTSANKLSLSQYIVLSGVDNFHEIANDYAENAVSIHFYSPPIEHYQVADQESDSQLIEEVVL</sequence>
<dbReference type="InterPro" id="IPR014710">
    <property type="entry name" value="RmlC-like_jellyroll"/>
</dbReference>
<evidence type="ECO:0000256" key="1">
    <source>
        <dbReference type="ARBA" id="ARBA00006622"/>
    </source>
</evidence>
<keyword evidence="4" id="KW-0560">Oxidoreductase</keyword>
<dbReference type="EMBL" id="JACFYF010000006">
    <property type="protein sequence ID" value="MBA5762959.1"/>
    <property type="molecule type" value="Genomic_DNA"/>
</dbReference>
<comment type="caution">
    <text evidence="8">The sequence shown here is derived from an EMBL/GenBank/DDBJ whole genome shotgun (WGS) entry which is preliminary data.</text>
</comment>
<accession>A0A7W2FRI4</accession>
<reference evidence="8 9" key="1">
    <citation type="submission" date="2020-07" db="EMBL/GenBank/DDBJ databases">
        <title>Vibrio marinisediminis sp. nov., isolated from marine sediment.</title>
        <authorList>
            <person name="Ji X."/>
        </authorList>
    </citation>
    <scope>NUCLEOTIDE SEQUENCE [LARGE SCALE GENOMIC DNA]</scope>
    <source>
        <strain evidence="8 9">404</strain>
    </source>
</reference>
<dbReference type="GO" id="GO:0016702">
    <property type="term" value="F:oxidoreductase activity, acting on single donors with incorporation of molecular oxygen, incorporation of two atoms of oxygen"/>
    <property type="evidence" value="ECO:0007669"/>
    <property type="project" value="InterPro"/>
</dbReference>
<evidence type="ECO:0000256" key="2">
    <source>
        <dbReference type="ARBA" id="ARBA00022723"/>
    </source>
</evidence>
<dbReference type="CDD" id="cd10548">
    <property type="entry name" value="cupin_CDO"/>
    <property type="match status" value="1"/>
</dbReference>
<dbReference type="InterPro" id="IPR011051">
    <property type="entry name" value="RmlC_Cupin_sf"/>
</dbReference>
<evidence type="ECO:0000313" key="8">
    <source>
        <dbReference type="EMBL" id="MBA5762959.1"/>
    </source>
</evidence>
<dbReference type="Proteomes" id="UP000571701">
    <property type="component" value="Unassembled WGS sequence"/>
</dbReference>
<keyword evidence="3 8" id="KW-0223">Dioxygenase</keyword>
<keyword evidence="9" id="KW-1185">Reference proteome</keyword>
<dbReference type="GO" id="GO:0008198">
    <property type="term" value="F:ferrous iron binding"/>
    <property type="evidence" value="ECO:0007669"/>
    <property type="project" value="TreeGrafter"/>
</dbReference>
<evidence type="ECO:0000256" key="3">
    <source>
        <dbReference type="ARBA" id="ARBA00022964"/>
    </source>
</evidence>
<feature type="cross-link" description="3'-(S-cysteinyl)-tyrosine (Cys-Tyr)" evidence="6">
    <location>
        <begin position="80"/>
        <end position="140"/>
    </location>
</feature>
<protein>
    <submittedName>
        <fullName evidence="8">Cysteine dioxygenase family protein</fullName>
    </submittedName>
</protein>
<evidence type="ECO:0000256" key="6">
    <source>
        <dbReference type="PIRSR" id="PIRSR610300-50"/>
    </source>
</evidence>
<dbReference type="SUPFAM" id="SSF51182">
    <property type="entry name" value="RmlC-like cupins"/>
    <property type="match status" value="1"/>
</dbReference>
<keyword evidence="6" id="KW-0883">Thioether bond</keyword>
<dbReference type="AlphaFoldDB" id="A0A7W2FRI4"/>
<name>A0A7W2FRI4_9VIBR</name>
<keyword evidence="2 7" id="KW-0479">Metal-binding</keyword>
<dbReference type="InterPro" id="IPR010300">
    <property type="entry name" value="CDO_1"/>
</dbReference>
<dbReference type="PANTHER" id="PTHR12918:SF1">
    <property type="entry name" value="CYSTEINE DIOXYGENASE TYPE 1"/>
    <property type="match status" value="1"/>
</dbReference>
<gene>
    <name evidence="8" type="ORF">H2O73_11425</name>
</gene>
<dbReference type="PANTHER" id="PTHR12918">
    <property type="entry name" value="CYSTEINE DIOXYGENASE"/>
    <property type="match status" value="1"/>
</dbReference>
<organism evidence="8 9">
    <name type="scientific">Vibrio marinisediminis</name>
    <dbReference type="NCBI Taxonomy" id="2758441"/>
    <lineage>
        <taxon>Bacteria</taxon>
        <taxon>Pseudomonadati</taxon>
        <taxon>Pseudomonadota</taxon>
        <taxon>Gammaproteobacteria</taxon>
        <taxon>Vibrionales</taxon>
        <taxon>Vibrionaceae</taxon>
        <taxon>Vibrio</taxon>
    </lineage>
</organism>
<feature type="binding site" evidence="7">
    <location>
        <position position="124"/>
    </location>
    <ligand>
        <name>Fe cation</name>
        <dbReference type="ChEBI" id="CHEBI:24875"/>
        <note>catalytic</note>
    </ligand>
</feature>
<comment type="similarity">
    <text evidence="1">Belongs to the cysteine dioxygenase family.</text>
</comment>
<keyword evidence="5 7" id="KW-0408">Iron</keyword>
<dbReference type="Gene3D" id="2.60.120.10">
    <property type="entry name" value="Jelly Rolls"/>
    <property type="match status" value="1"/>
</dbReference>
<evidence type="ECO:0000256" key="7">
    <source>
        <dbReference type="PIRSR" id="PIRSR610300-51"/>
    </source>
</evidence>
<evidence type="ECO:0000313" key="9">
    <source>
        <dbReference type="Proteomes" id="UP000571701"/>
    </source>
</evidence>
<dbReference type="Pfam" id="PF05995">
    <property type="entry name" value="CDO_I"/>
    <property type="match status" value="1"/>
</dbReference>
<evidence type="ECO:0000256" key="5">
    <source>
        <dbReference type="ARBA" id="ARBA00023004"/>
    </source>
</evidence>
<proteinExistence type="inferred from homology"/>